<accession>A0ABD6E7G7</accession>
<proteinExistence type="predicted"/>
<evidence type="ECO:0000313" key="1">
    <source>
        <dbReference type="EMBL" id="MFH4973316.1"/>
    </source>
</evidence>
<protein>
    <recommendedName>
        <fullName evidence="3">Cyclin N-terminal domain-containing protein</fullName>
    </recommendedName>
</protein>
<dbReference type="Proteomes" id="UP001608902">
    <property type="component" value="Unassembled WGS sequence"/>
</dbReference>
<name>A0ABD6E7G7_9BILA</name>
<evidence type="ECO:0000313" key="2">
    <source>
        <dbReference type="Proteomes" id="UP001608902"/>
    </source>
</evidence>
<organism evidence="1 2">
    <name type="scientific">Gnathostoma spinigerum</name>
    <dbReference type="NCBI Taxonomy" id="75299"/>
    <lineage>
        <taxon>Eukaryota</taxon>
        <taxon>Metazoa</taxon>
        <taxon>Ecdysozoa</taxon>
        <taxon>Nematoda</taxon>
        <taxon>Chromadorea</taxon>
        <taxon>Rhabditida</taxon>
        <taxon>Spirurina</taxon>
        <taxon>Gnathostomatomorpha</taxon>
        <taxon>Gnathostomatoidea</taxon>
        <taxon>Gnathostomatidae</taxon>
        <taxon>Gnathostoma</taxon>
    </lineage>
</organism>
<dbReference type="EMBL" id="JBGFUD010000005">
    <property type="protein sequence ID" value="MFH4973316.1"/>
    <property type="molecule type" value="Genomic_DNA"/>
</dbReference>
<gene>
    <name evidence="1" type="ORF">AB6A40_000025</name>
</gene>
<keyword evidence="2" id="KW-1185">Reference proteome</keyword>
<reference evidence="1 2" key="1">
    <citation type="submission" date="2024-08" db="EMBL/GenBank/DDBJ databases">
        <title>Gnathostoma spinigerum genome.</title>
        <authorList>
            <person name="Gonzalez-Bertolin B."/>
            <person name="Monzon S."/>
            <person name="Zaballos A."/>
            <person name="Jimenez P."/>
            <person name="Dekumyoy P."/>
            <person name="Varona S."/>
            <person name="Cuesta I."/>
            <person name="Sumanam S."/>
            <person name="Adisakwattana P."/>
            <person name="Gasser R.B."/>
            <person name="Hernandez-Gonzalez A."/>
            <person name="Young N.D."/>
            <person name="Perteguer M.J."/>
        </authorList>
    </citation>
    <scope>NUCLEOTIDE SEQUENCE [LARGE SCALE GENOMIC DNA]</scope>
    <source>
        <strain evidence="1">AL3</strain>
        <tissue evidence="1">Liver</tissue>
    </source>
</reference>
<dbReference type="AlphaFoldDB" id="A0ABD6E7G7"/>
<sequence length="108" mass="12336">MRLRRNRAADVSNSTVDNTVKKQNCLEFNDSLNCVHSESRVFRMAYSSEGTAKWLRIRTLASFIDIYRIFQVARKYSRDSAFLSGLAAAVVALSAHKSERLLNKMVVY</sequence>
<evidence type="ECO:0008006" key="3">
    <source>
        <dbReference type="Google" id="ProtNLM"/>
    </source>
</evidence>
<comment type="caution">
    <text evidence="1">The sequence shown here is derived from an EMBL/GenBank/DDBJ whole genome shotgun (WGS) entry which is preliminary data.</text>
</comment>